<comment type="caution">
    <text evidence="2">The sequence shown here is derived from an EMBL/GenBank/DDBJ whole genome shotgun (WGS) entry which is preliminary data.</text>
</comment>
<dbReference type="Pfam" id="PF03108">
    <property type="entry name" value="DBD_Tnp_Mut"/>
    <property type="match status" value="1"/>
</dbReference>
<organism evidence="2 3">
    <name type="scientific">Hevea brasiliensis</name>
    <name type="common">Para rubber tree</name>
    <name type="synonym">Siphonia brasiliensis</name>
    <dbReference type="NCBI Taxonomy" id="3981"/>
    <lineage>
        <taxon>Eukaryota</taxon>
        <taxon>Viridiplantae</taxon>
        <taxon>Streptophyta</taxon>
        <taxon>Embryophyta</taxon>
        <taxon>Tracheophyta</taxon>
        <taxon>Spermatophyta</taxon>
        <taxon>Magnoliopsida</taxon>
        <taxon>eudicotyledons</taxon>
        <taxon>Gunneridae</taxon>
        <taxon>Pentapetalae</taxon>
        <taxon>rosids</taxon>
        <taxon>fabids</taxon>
        <taxon>Malpighiales</taxon>
        <taxon>Euphorbiaceae</taxon>
        <taxon>Crotonoideae</taxon>
        <taxon>Micrandreae</taxon>
        <taxon>Hevea</taxon>
    </lineage>
</organism>
<dbReference type="Proteomes" id="UP000467840">
    <property type="component" value="Chromosome 3"/>
</dbReference>
<accession>A0A6A6KD68</accession>
<gene>
    <name evidence="2" type="ORF">GH714_010191</name>
</gene>
<evidence type="ECO:0000259" key="1">
    <source>
        <dbReference type="Pfam" id="PF03108"/>
    </source>
</evidence>
<evidence type="ECO:0000313" key="2">
    <source>
        <dbReference type="EMBL" id="KAF2286076.1"/>
    </source>
</evidence>
<name>A0A6A6KD68_HEVBR</name>
<keyword evidence="3" id="KW-1185">Reference proteome</keyword>
<dbReference type="InterPro" id="IPR004332">
    <property type="entry name" value="Transposase_MuDR"/>
</dbReference>
<evidence type="ECO:0000313" key="3">
    <source>
        <dbReference type="Proteomes" id="UP000467840"/>
    </source>
</evidence>
<dbReference type="AlphaFoldDB" id="A0A6A6KD68"/>
<protein>
    <recommendedName>
        <fullName evidence="1">Transposase MuDR plant domain-containing protein</fullName>
    </recommendedName>
</protein>
<proteinExistence type="predicted"/>
<dbReference type="PANTHER" id="PTHR31973">
    <property type="entry name" value="POLYPROTEIN, PUTATIVE-RELATED"/>
    <property type="match status" value="1"/>
</dbReference>
<sequence>MPFMQNGITLSLDLSGKMNYAENYTLFFKYEEKESELGNVPADRTKHATLNVEMPGDNRKSKVHVGSSNTGGNFVGEIEIGDKDMGRFGYYFSIGKGAKNVNMSSVDVRMASVGSVTSSRKSYAPIHYVGVFSGRGYVIVGKGFATMDWLEHGCEMSSDNEDDFDDDIGDLEEDDDGLFDICSDKDDDIEDDENYDLIKQKPYKHPFKGVYANPFYDKEGEDVAFQVGQVFKDVTTIREALKDYAMKGGYEIHRKKNDNRRITTTCATEGCDWGFLTSILADDMTFMLKTLNNVHSCMRPLDNKNLNSTTRWIVEKLMSFLRANPDMSYELMQHHLLEKWGVDALIW</sequence>
<feature type="domain" description="Transposase MuDR plant" evidence="1">
    <location>
        <begin position="223"/>
        <end position="287"/>
    </location>
</feature>
<reference evidence="2 3" key="1">
    <citation type="journal article" date="2020" name="Mol. Plant">
        <title>The Chromosome-Based Rubber Tree Genome Provides New Insights into Spurge Genome Evolution and Rubber Biosynthesis.</title>
        <authorList>
            <person name="Liu J."/>
            <person name="Shi C."/>
            <person name="Shi C.C."/>
            <person name="Li W."/>
            <person name="Zhang Q.J."/>
            <person name="Zhang Y."/>
            <person name="Li K."/>
            <person name="Lu H.F."/>
            <person name="Shi C."/>
            <person name="Zhu S.T."/>
            <person name="Xiao Z.Y."/>
            <person name="Nan H."/>
            <person name="Yue Y."/>
            <person name="Zhu X.G."/>
            <person name="Wu Y."/>
            <person name="Hong X.N."/>
            <person name="Fan G.Y."/>
            <person name="Tong Y."/>
            <person name="Zhang D."/>
            <person name="Mao C.L."/>
            <person name="Liu Y.L."/>
            <person name="Hao S.J."/>
            <person name="Liu W.Q."/>
            <person name="Lv M.Q."/>
            <person name="Zhang H.B."/>
            <person name="Liu Y."/>
            <person name="Hu-Tang G.R."/>
            <person name="Wang J.P."/>
            <person name="Wang J.H."/>
            <person name="Sun Y.H."/>
            <person name="Ni S.B."/>
            <person name="Chen W.B."/>
            <person name="Zhang X.C."/>
            <person name="Jiao Y.N."/>
            <person name="Eichler E.E."/>
            <person name="Li G.H."/>
            <person name="Liu X."/>
            <person name="Gao L.Z."/>
        </authorList>
    </citation>
    <scope>NUCLEOTIDE SEQUENCE [LARGE SCALE GENOMIC DNA]</scope>
    <source>
        <strain evidence="3">cv. GT1</strain>
        <tissue evidence="2">Leaf</tissue>
    </source>
</reference>
<dbReference type="EMBL" id="JAAGAX010000017">
    <property type="protein sequence ID" value="KAF2286076.1"/>
    <property type="molecule type" value="Genomic_DNA"/>
</dbReference>
<dbReference type="PANTHER" id="PTHR31973:SF187">
    <property type="entry name" value="MUTATOR TRANSPOSASE MUDRA PROTEIN"/>
    <property type="match status" value="1"/>
</dbReference>